<accession>A0A075LV88</accession>
<evidence type="ECO:0000313" key="7">
    <source>
        <dbReference type="Proteomes" id="UP000027981"/>
    </source>
</evidence>
<dbReference type="EMBL" id="CP006019">
    <property type="protein sequence ID" value="AIF70056.1"/>
    <property type="molecule type" value="Genomic_DNA"/>
</dbReference>
<evidence type="ECO:0000256" key="5">
    <source>
        <dbReference type="ARBA" id="ARBA00024207"/>
    </source>
</evidence>
<evidence type="ECO:0000256" key="4">
    <source>
        <dbReference type="ARBA" id="ARBA00022801"/>
    </source>
</evidence>
<dbReference type="STRING" id="1343739.PAP_08340"/>
<keyword evidence="1" id="KW-0597">Phosphoprotein</keyword>
<dbReference type="HOGENOM" id="CLU_142825_1_0_2"/>
<dbReference type="GO" id="GO:0004540">
    <property type="term" value="F:RNA nuclease activity"/>
    <property type="evidence" value="ECO:0007669"/>
    <property type="project" value="InterPro"/>
</dbReference>
<dbReference type="PANTHER" id="PTHR33397">
    <property type="entry name" value="UPF0331 PROTEIN YUTE"/>
    <property type="match status" value="1"/>
</dbReference>
<dbReference type="GO" id="GO:0110001">
    <property type="term" value="C:toxin-antitoxin complex"/>
    <property type="evidence" value="ECO:0007669"/>
    <property type="project" value="InterPro"/>
</dbReference>
<dbReference type="PANTHER" id="PTHR33397:SF5">
    <property type="entry name" value="RNASE YUTE-RELATED"/>
    <property type="match status" value="1"/>
</dbReference>
<organism evidence="6 7">
    <name type="scientific">Palaeococcus pacificus DY20341</name>
    <dbReference type="NCBI Taxonomy" id="1343739"/>
    <lineage>
        <taxon>Archaea</taxon>
        <taxon>Methanobacteriati</taxon>
        <taxon>Methanobacteriota</taxon>
        <taxon>Thermococci</taxon>
        <taxon>Thermococcales</taxon>
        <taxon>Thermococcaceae</taxon>
        <taxon>Palaeococcus</taxon>
    </lineage>
</organism>
<evidence type="ECO:0000256" key="2">
    <source>
        <dbReference type="ARBA" id="ARBA00022649"/>
    </source>
</evidence>
<keyword evidence="2" id="KW-1277">Toxin-antitoxin system</keyword>
<evidence type="ECO:0008006" key="8">
    <source>
        <dbReference type="Google" id="ProtNLM"/>
    </source>
</evidence>
<dbReference type="Gene3D" id="1.20.120.580">
    <property type="entry name" value="bsu32300-like"/>
    <property type="match status" value="1"/>
</dbReference>
<dbReference type="GO" id="GO:0016787">
    <property type="term" value="F:hydrolase activity"/>
    <property type="evidence" value="ECO:0007669"/>
    <property type="project" value="UniProtKB-KW"/>
</dbReference>
<dbReference type="Proteomes" id="UP000027981">
    <property type="component" value="Chromosome"/>
</dbReference>
<comment type="similarity">
    <text evidence="5">Belongs to the HepT RNase toxin family.</text>
</comment>
<dbReference type="RefSeq" id="WP_048165548.1">
    <property type="nucleotide sequence ID" value="NZ_CP006019.1"/>
</dbReference>
<keyword evidence="3" id="KW-0540">Nuclease</keyword>
<reference evidence="7" key="1">
    <citation type="submission" date="2013-06" db="EMBL/GenBank/DDBJ databases">
        <title>Complete Genome Sequence of Hyperthermophilic Palaeococcus pacificus DY20341T, Isolated from a Deep-Sea Hydrothermal Sediments.</title>
        <authorList>
            <person name="Zeng X."/>
            <person name="Shao Z."/>
        </authorList>
    </citation>
    <scope>NUCLEOTIDE SEQUENCE [LARGE SCALE GENOMIC DNA]</scope>
    <source>
        <strain evidence="7">DY20341</strain>
    </source>
</reference>
<dbReference type="KEGG" id="ppac:PAP_08340"/>
<dbReference type="AlphaFoldDB" id="A0A075LV88"/>
<name>A0A075LV88_9EURY</name>
<evidence type="ECO:0000256" key="3">
    <source>
        <dbReference type="ARBA" id="ARBA00022722"/>
    </source>
</evidence>
<dbReference type="Pfam" id="PF01934">
    <property type="entry name" value="HepT-like"/>
    <property type="match status" value="1"/>
</dbReference>
<dbReference type="GeneID" id="24842770"/>
<reference evidence="6 7" key="2">
    <citation type="journal article" date="2015" name="Genome Announc.">
        <title>Complete Genome Sequence of Hyperthermophilic Piezophilic Archaeon Palaeococcus pacificus DY20341T, Isolated from Deep-Sea Hydrothermal Sediments.</title>
        <authorList>
            <person name="Zeng X."/>
            <person name="Jebbar M."/>
            <person name="Shao Z."/>
        </authorList>
    </citation>
    <scope>NUCLEOTIDE SEQUENCE [LARGE SCALE GENOMIC DNA]</scope>
    <source>
        <strain evidence="6 7">DY20341</strain>
    </source>
</reference>
<proteinExistence type="inferred from homology"/>
<keyword evidence="7" id="KW-1185">Reference proteome</keyword>
<dbReference type="eggNOG" id="arCOG02108">
    <property type="taxonomic scope" value="Archaea"/>
</dbReference>
<dbReference type="InterPro" id="IPR052379">
    <property type="entry name" value="Type_VII_TA_RNase"/>
</dbReference>
<evidence type="ECO:0000313" key="6">
    <source>
        <dbReference type="EMBL" id="AIF70056.1"/>
    </source>
</evidence>
<sequence length="132" mass="15518">MIALVEESLRLIEKNFPETFEEFKSLGLAKDGMYKRLEFSIQLLLDELSKIRKDLSEEPVFSYGDIIKELHEKGVLSDDAKEKVDFLIQLREILIYNYDLLSDEIAFRNMKEYINTIREVLSAVTTYLEETK</sequence>
<protein>
    <recommendedName>
        <fullName evidence="8">DUF86 domain-containing protein</fullName>
    </recommendedName>
</protein>
<keyword evidence="4" id="KW-0378">Hydrolase</keyword>
<dbReference type="OrthoDB" id="25331at2157"/>
<gene>
    <name evidence="6" type="ORF">PAP_08340</name>
</gene>
<dbReference type="InterPro" id="IPR008201">
    <property type="entry name" value="HepT-like"/>
</dbReference>
<dbReference type="InterPro" id="IPR037038">
    <property type="entry name" value="HepT-like_sf"/>
</dbReference>
<evidence type="ECO:0000256" key="1">
    <source>
        <dbReference type="ARBA" id="ARBA00022553"/>
    </source>
</evidence>